<organism evidence="2 3">
    <name type="scientific">Trichosporon asahii var. asahii (strain ATCC 90039 / CBS 2479 / JCM 2466 / KCTC 7840 / NBRC 103889/ NCYC 2677 / UAMH 7654)</name>
    <name type="common">Yeast</name>
    <dbReference type="NCBI Taxonomy" id="1186058"/>
    <lineage>
        <taxon>Eukaryota</taxon>
        <taxon>Fungi</taxon>
        <taxon>Dikarya</taxon>
        <taxon>Basidiomycota</taxon>
        <taxon>Agaricomycotina</taxon>
        <taxon>Tremellomycetes</taxon>
        <taxon>Trichosporonales</taxon>
        <taxon>Trichosporonaceae</taxon>
        <taxon>Trichosporon</taxon>
    </lineage>
</organism>
<evidence type="ECO:0000313" key="3">
    <source>
        <dbReference type="Proteomes" id="UP000002748"/>
    </source>
</evidence>
<dbReference type="AlphaFoldDB" id="J6EY48"/>
<dbReference type="Proteomes" id="UP000002748">
    <property type="component" value="Unassembled WGS sequence"/>
</dbReference>
<proteinExistence type="predicted"/>
<accession>J6EY48</accession>
<evidence type="ECO:0000313" key="2">
    <source>
        <dbReference type="EMBL" id="EJT47767.1"/>
    </source>
</evidence>
<dbReference type="GeneID" id="25986855"/>
<dbReference type="HOGENOM" id="CLU_967055_0_0_1"/>
<dbReference type="EMBL" id="ALBS01000229">
    <property type="protein sequence ID" value="EJT47767.1"/>
    <property type="molecule type" value="Genomic_DNA"/>
</dbReference>
<feature type="compositionally biased region" description="Basic and acidic residues" evidence="1">
    <location>
        <begin position="7"/>
        <end position="19"/>
    </location>
</feature>
<dbReference type="RefSeq" id="XP_014178649.1">
    <property type="nucleotide sequence ID" value="XM_014323174.1"/>
</dbReference>
<sequence length="288" mass="32319">MAAEDPGSTKEARAADDWGHLPAPSERWRESLGLVSRLTIQGPLLAKTLLLLWSVCRPNTALFPNVTERRICDSAQGRAIGRRLDDYEQCDIDPRHGVLLFNSPGCCSGGLSSDPALLHLPSAGFKDITLHSGVPFVSTLPKAWDSCTVYETRPDEVLDALRRDSRSDQPTDLETAAERLRGLDLCGSAREGGLDIGGVPELLYWGEVRYCIPDRLYESNEEDWEEYSEEFGEELRERFQILIKDWRRIAELVQCDDDLELVWDGKERDRAACVTVMSNGPGYQQVIH</sequence>
<protein>
    <submittedName>
        <fullName evidence="2">Uncharacterized protein</fullName>
    </submittedName>
</protein>
<name>J6EY48_TRIAS</name>
<reference evidence="2 3" key="1">
    <citation type="journal article" date="2012" name="Eukaryot. Cell">
        <title>Draft genome sequence of CBS 2479, the standard type strain of Trichosporon asahii.</title>
        <authorList>
            <person name="Yang R.Y."/>
            <person name="Li H.T."/>
            <person name="Zhu H."/>
            <person name="Zhou G.P."/>
            <person name="Wang M."/>
            <person name="Wang L."/>
        </authorList>
    </citation>
    <scope>NUCLEOTIDE SEQUENCE [LARGE SCALE GENOMIC DNA]</scope>
    <source>
        <strain evidence="3">ATCC 90039 / CBS 2479 / JCM 2466 / KCTC 7840 / NCYC 2677 / UAMH 7654</strain>
    </source>
</reference>
<comment type="caution">
    <text evidence="2">The sequence shown here is derived from an EMBL/GenBank/DDBJ whole genome shotgun (WGS) entry which is preliminary data.</text>
</comment>
<evidence type="ECO:0000256" key="1">
    <source>
        <dbReference type="SAM" id="MobiDB-lite"/>
    </source>
</evidence>
<dbReference type="VEuPathDB" id="FungiDB:A1Q1_03342"/>
<gene>
    <name evidence="2" type="ORF">A1Q1_03342</name>
</gene>
<feature type="region of interest" description="Disordered" evidence="1">
    <location>
        <begin position="1"/>
        <end position="21"/>
    </location>
</feature>
<dbReference type="KEGG" id="tasa:A1Q1_03342"/>